<feature type="compositionally biased region" description="Basic residues" evidence="1">
    <location>
        <begin position="25"/>
        <end position="34"/>
    </location>
</feature>
<gene>
    <name evidence="2" type="ORF">OKIOD_LOCUS2803</name>
</gene>
<organism evidence="2 3">
    <name type="scientific">Oikopleura dioica</name>
    <name type="common">Tunicate</name>
    <dbReference type="NCBI Taxonomy" id="34765"/>
    <lineage>
        <taxon>Eukaryota</taxon>
        <taxon>Metazoa</taxon>
        <taxon>Chordata</taxon>
        <taxon>Tunicata</taxon>
        <taxon>Appendicularia</taxon>
        <taxon>Copelata</taxon>
        <taxon>Oikopleuridae</taxon>
        <taxon>Oikopleura</taxon>
    </lineage>
</organism>
<evidence type="ECO:0000313" key="2">
    <source>
        <dbReference type="EMBL" id="CAG5086525.1"/>
    </source>
</evidence>
<protein>
    <submittedName>
        <fullName evidence="2">Oidioi.mRNA.OKI2018_I69.PAR.g11245.t1.cds</fullName>
    </submittedName>
</protein>
<proteinExistence type="predicted"/>
<reference evidence="2 3" key="1">
    <citation type="submission" date="2021-04" db="EMBL/GenBank/DDBJ databases">
        <authorList>
            <person name="Bliznina A."/>
        </authorList>
    </citation>
    <scope>NUCLEOTIDE SEQUENCE [LARGE SCALE GENOMIC DNA]</scope>
</reference>
<evidence type="ECO:0000256" key="1">
    <source>
        <dbReference type="SAM" id="MobiDB-lite"/>
    </source>
</evidence>
<name>A0ABN7RUW3_OIKDI</name>
<feature type="region of interest" description="Disordered" evidence="1">
    <location>
        <begin position="1"/>
        <end position="146"/>
    </location>
</feature>
<dbReference type="EMBL" id="OU015568">
    <property type="protein sequence ID" value="CAG5086525.1"/>
    <property type="molecule type" value="Genomic_DNA"/>
</dbReference>
<dbReference type="Proteomes" id="UP001158576">
    <property type="component" value="Chromosome PAR"/>
</dbReference>
<keyword evidence="3" id="KW-1185">Reference proteome</keyword>
<sequence length="297" mass="36140">MIDLFNPMPLKTKKRKLEESDPKERKKSKTKHHQVLSSAALEEKMRLKQERKERRRREEEQREQERRVQKQKEMKRKALEERKQQLLEQEHRFRQNQEKSKNYLKERRQSKQQRRKEEKRPKKTPMKPAIKQSRESEKPSFQDDAPIWDHDPEIEWEVEYLGPIFLEWGQKQITTSTGQKKTEFYIKSDDHHRIWIKWKVDDTCWSAEGQENLVGIDSDQIRKVLRRKKIWPMPSSDDGLPNWKERLHKVMLAGYTEWKHPCENKNNVKFHQGSQVVQSTNEVIIDEESDYETEEED</sequence>
<accession>A0ABN7RUW3</accession>
<feature type="compositionally biased region" description="Basic and acidic residues" evidence="1">
    <location>
        <begin position="132"/>
        <end position="146"/>
    </location>
</feature>
<feature type="compositionally biased region" description="Basic and acidic residues" evidence="1">
    <location>
        <begin position="41"/>
        <end position="120"/>
    </location>
</feature>
<evidence type="ECO:0000313" key="3">
    <source>
        <dbReference type="Proteomes" id="UP001158576"/>
    </source>
</evidence>